<evidence type="ECO:0000259" key="2">
    <source>
        <dbReference type="Pfam" id="PF03015"/>
    </source>
</evidence>
<dbReference type="Proteomes" id="UP001497472">
    <property type="component" value="Unassembled WGS sequence"/>
</dbReference>
<dbReference type="PANTHER" id="PTHR11011:SF116">
    <property type="entry name" value="FATTY ACYL-COA REDUCTASE CG5065-RELATED"/>
    <property type="match status" value="1"/>
</dbReference>
<proteinExistence type="predicted"/>
<dbReference type="Pfam" id="PF03015">
    <property type="entry name" value="Sterile"/>
    <property type="match status" value="1"/>
</dbReference>
<dbReference type="PANTHER" id="PTHR11011">
    <property type="entry name" value="MALE STERILITY PROTEIN 2-RELATED"/>
    <property type="match status" value="1"/>
</dbReference>
<organism evidence="3 4">
    <name type="scientific">Leptosia nina</name>
    <dbReference type="NCBI Taxonomy" id="320188"/>
    <lineage>
        <taxon>Eukaryota</taxon>
        <taxon>Metazoa</taxon>
        <taxon>Ecdysozoa</taxon>
        <taxon>Arthropoda</taxon>
        <taxon>Hexapoda</taxon>
        <taxon>Insecta</taxon>
        <taxon>Pterygota</taxon>
        <taxon>Neoptera</taxon>
        <taxon>Endopterygota</taxon>
        <taxon>Lepidoptera</taxon>
        <taxon>Glossata</taxon>
        <taxon>Ditrysia</taxon>
        <taxon>Papilionoidea</taxon>
        <taxon>Pieridae</taxon>
        <taxon>Pierinae</taxon>
        <taxon>Leptosia</taxon>
    </lineage>
</organism>
<dbReference type="InterPro" id="IPR033640">
    <property type="entry name" value="FAR_C"/>
</dbReference>
<dbReference type="EMBL" id="CAVLEF010000008">
    <property type="protein sequence ID" value="CAK1546363.1"/>
    <property type="molecule type" value="Genomic_DNA"/>
</dbReference>
<evidence type="ECO:0000313" key="3">
    <source>
        <dbReference type="EMBL" id="CAK1546363.1"/>
    </source>
</evidence>
<dbReference type="GO" id="GO:0080019">
    <property type="term" value="F:alcohol-forming very long-chain fatty acyl-CoA reductase activity"/>
    <property type="evidence" value="ECO:0007669"/>
    <property type="project" value="InterPro"/>
</dbReference>
<comment type="caution">
    <text evidence="3">The sequence shown here is derived from an EMBL/GenBank/DDBJ whole genome shotgun (WGS) entry which is preliminary data.</text>
</comment>
<sequence>MLCDHKQRVDAMPVDLVANGCILLAYNTAVHKYKDIQVYNVARSDKNPITWGEAVELARTHVAEYPFTTPLWYPGGSPKTNKLHHYVAVLFTHMLPAYLVDFYCVLARKKPFLVNVQKRVNYGLRVLQYYTVQPWRFTNENYLSLANTVTKEEADTFYSDPQAMDWNNYVREYIRGARLFCCGEDPATLPEARKLHKRLFYMDLLLKVFLVLSLVYFVSLVLSKLYN</sequence>
<dbReference type="GO" id="GO:0035336">
    <property type="term" value="P:long-chain fatty-acyl-CoA metabolic process"/>
    <property type="evidence" value="ECO:0007669"/>
    <property type="project" value="TreeGrafter"/>
</dbReference>
<evidence type="ECO:0000256" key="1">
    <source>
        <dbReference type="SAM" id="Phobius"/>
    </source>
</evidence>
<reference evidence="3 4" key="1">
    <citation type="submission" date="2023-11" db="EMBL/GenBank/DDBJ databases">
        <authorList>
            <person name="Okamura Y."/>
        </authorList>
    </citation>
    <scope>NUCLEOTIDE SEQUENCE [LARGE SCALE GENOMIC DNA]</scope>
</reference>
<feature type="transmembrane region" description="Helical" evidence="1">
    <location>
        <begin position="204"/>
        <end position="226"/>
    </location>
</feature>
<keyword evidence="1" id="KW-1133">Transmembrane helix</keyword>
<keyword evidence="1" id="KW-0812">Transmembrane</keyword>
<evidence type="ECO:0000313" key="4">
    <source>
        <dbReference type="Proteomes" id="UP001497472"/>
    </source>
</evidence>
<keyword evidence="4" id="KW-1185">Reference proteome</keyword>
<dbReference type="Gene3D" id="3.40.50.720">
    <property type="entry name" value="NAD(P)-binding Rossmann-like Domain"/>
    <property type="match status" value="1"/>
</dbReference>
<protein>
    <recommendedName>
        <fullName evidence="2">Fatty acyl-CoA reductase C-terminal domain-containing protein</fullName>
    </recommendedName>
</protein>
<feature type="domain" description="Fatty acyl-CoA reductase C-terminal" evidence="2">
    <location>
        <begin position="93"/>
        <end position="183"/>
    </location>
</feature>
<name>A0AAV1JAH1_9NEOP</name>
<dbReference type="CDD" id="cd09071">
    <property type="entry name" value="FAR_C"/>
    <property type="match status" value="1"/>
</dbReference>
<accession>A0AAV1JAH1</accession>
<gene>
    <name evidence="3" type="ORF">LNINA_LOCUS5940</name>
</gene>
<dbReference type="InterPro" id="IPR026055">
    <property type="entry name" value="FAR"/>
</dbReference>
<dbReference type="GO" id="GO:0005777">
    <property type="term" value="C:peroxisome"/>
    <property type="evidence" value="ECO:0007669"/>
    <property type="project" value="TreeGrafter"/>
</dbReference>
<dbReference type="AlphaFoldDB" id="A0AAV1JAH1"/>
<keyword evidence="1" id="KW-0472">Membrane</keyword>